<dbReference type="InParanoid" id="A0A1X7VRS0"/>
<proteinExistence type="predicted"/>
<name>A0A1X7VRS0_AMPQE</name>
<protein>
    <submittedName>
        <fullName evidence="1">Uncharacterized protein</fullName>
    </submittedName>
</protein>
<evidence type="ECO:0000313" key="1">
    <source>
        <dbReference type="EnsemblMetazoa" id="Aqu2.1.42802_001"/>
    </source>
</evidence>
<accession>A0A1X7VRS0</accession>
<organism evidence="1">
    <name type="scientific">Amphimedon queenslandica</name>
    <name type="common">Sponge</name>
    <dbReference type="NCBI Taxonomy" id="400682"/>
    <lineage>
        <taxon>Eukaryota</taxon>
        <taxon>Metazoa</taxon>
        <taxon>Porifera</taxon>
        <taxon>Demospongiae</taxon>
        <taxon>Heteroscleromorpha</taxon>
        <taxon>Haplosclerida</taxon>
        <taxon>Niphatidae</taxon>
        <taxon>Amphimedon</taxon>
    </lineage>
</organism>
<reference evidence="1" key="1">
    <citation type="submission" date="2017-05" db="UniProtKB">
        <authorList>
            <consortium name="EnsemblMetazoa"/>
        </authorList>
    </citation>
    <scope>IDENTIFICATION</scope>
</reference>
<sequence length="53" mass="6366">MTDLKLSEVTQWTNTLLCMTYVISHKVFIFPQETNLEFFTFFSDCYHSRLILI</sequence>
<dbReference type="EnsemblMetazoa" id="Aqu2.1.42802_001">
    <property type="protein sequence ID" value="Aqu2.1.42802_001"/>
    <property type="gene ID" value="Aqu2.1.42802"/>
</dbReference>
<dbReference type="AlphaFoldDB" id="A0A1X7VRS0"/>